<dbReference type="InterPro" id="IPR037401">
    <property type="entry name" value="SnoaL-like"/>
</dbReference>
<keyword evidence="3" id="KW-1185">Reference proteome</keyword>
<reference evidence="2" key="1">
    <citation type="submission" date="2021-10" db="EMBL/GenBank/DDBJ databases">
        <title>Roseicella aerolatum sp. nov., isolated from aerosols of e-waste dismantling site.</title>
        <authorList>
            <person name="Qin T."/>
        </authorList>
    </citation>
    <scope>NUCLEOTIDE SEQUENCE</scope>
    <source>
        <strain evidence="2">GB24</strain>
    </source>
</reference>
<evidence type="ECO:0000259" key="1">
    <source>
        <dbReference type="Pfam" id="PF12680"/>
    </source>
</evidence>
<dbReference type="InterPro" id="IPR032710">
    <property type="entry name" value="NTF2-like_dom_sf"/>
</dbReference>
<dbReference type="EMBL" id="JAJAQI010000003">
    <property type="protein sequence ID" value="MCB4820670.1"/>
    <property type="molecule type" value="Genomic_DNA"/>
</dbReference>
<sequence>MHDVIIDRYIACWNEGDAARRRDLIAATFTEAATYCDPMLQGEGQAGIDALIAAARQQFPDLRFRRRGGADAHHDRLRFAWDLGPEGAAPVAGGTDMAVVAGDGRLAAVTGFIDFAPKGE</sequence>
<dbReference type="AlphaFoldDB" id="A0A9X1ICS9"/>
<dbReference type="Pfam" id="PF12680">
    <property type="entry name" value="SnoaL_2"/>
    <property type="match status" value="1"/>
</dbReference>
<dbReference type="RefSeq" id="WP_226604228.1">
    <property type="nucleotide sequence ID" value="NZ_JAJAQI010000003.1"/>
</dbReference>
<comment type="caution">
    <text evidence="2">The sequence shown here is derived from an EMBL/GenBank/DDBJ whole genome shotgun (WGS) entry which is preliminary data.</text>
</comment>
<evidence type="ECO:0000313" key="3">
    <source>
        <dbReference type="Proteomes" id="UP001139311"/>
    </source>
</evidence>
<organism evidence="2 3">
    <name type="scientific">Roseicella aerolata</name>
    <dbReference type="NCBI Taxonomy" id="2883479"/>
    <lineage>
        <taxon>Bacteria</taxon>
        <taxon>Pseudomonadati</taxon>
        <taxon>Pseudomonadota</taxon>
        <taxon>Alphaproteobacteria</taxon>
        <taxon>Acetobacterales</taxon>
        <taxon>Roseomonadaceae</taxon>
        <taxon>Roseicella</taxon>
    </lineage>
</organism>
<proteinExistence type="predicted"/>
<gene>
    <name evidence="2" type="ORF">LHA35_02850</name>
</gene>
<feature type="domain" description="SnoaL-like" evidence="1">
    <location>
        <begin position="7"/>
        <end position="107"/>
    </location>
</feature>
<protein>
    <submittedName>
        <fullName evidence="2">Nuclear transport factor 2 family protein</fullName>
    </submittedName>
</protein>
<evidence type="ECO:0000313" key="2">
    <source>
        <dbReference type="EMBL" id="MCB4820670.1"/>
    </source>
</evidence>
<dbReference type="SUPFAM" id="SSF54427">
    <property type="entry name" value="NTF2-like"/>
    <property type="match status" value="1"/>
</dbReference>
<accession>A0A9X1ICS9</accession>
<dbReference type="Gene3D" id="3.10.450.50">
    <property type="match status" value="1"/>
</dbReference>
<dbReference type="Proteomes" id="UP001139311">
    <property type="component" value="Unassembled WGS sequence"/>
</dbReference>
<name>A0A9X1ICS9_9PROT</name>